<accession>A0A3D8HCB7</accession>
<evidence type="ECO:0000313" key="1">
    <source>
        <dbReference type="EMBL" id="MBC8603120.1"/>
    </source>
</evidence>
<dbReference type="Gene3D" id="2.60.120.430">
    <property type="entry name" value="Galactose-binding lectin"/>
    <property type="match status" value="1"/>
</dbReference>
<evidence type="ECO:0000313" key="4">
    <source>
        <dbReference type="Proteomes" id="UP000629596"/>
    </source>
</evidence>
<dbReference type="AlphaFoldDB" id="A0A3D8HCB7"/>
<dbReference type="EMBL" id="JACRTI010000046">
    <property type="protein sequence ID" value="MBC8603120.1"/>
    <property type="molecule type" value="Genomic_DNA"/>
</dbReference>
<keyword evidence="4" id="KW-1185">Reference proteome</keyword>
<organism evidence="2 3">
    <name type="scientific">Parabacteroides acidifaciens</name>
    <dbReference type="NCBI Taxonomy" id="2290935"/>
    <lineage>
        <taxon>Bacteria</taxon>
        <taxon>Pseudomonadati</taxon>
        <taxon>Bacteroidota</taxon>
        <taxon>Bacteroidia</taxon>
        <taxon>Bacteroidales</taxon>
        <taxon>Tannerellaceae</taxon>
        <taxon>Parabacteroides</taxon>
    </lineage>
</organism>
<dbReference type="SUPFAM" id="SSF51445">
    <property type="entry name" value="(Trans)glycosidases"/>
    <property type="match status" value="1"/>
</dbReference>
<sequence length="708" mass="82876">MKRAVFDFFICLSILLAGSTYCFGQLVLINKDISLQSCTSIGNSVFEKRGDDLKVKISKGQGGEGVRFSGNWDLQLYDQMEVSLVNYSNIPLKIAVRLENRDMNLKAFKNFFRDYVLIQPNETKVMVMDIPRKRFYPKVEEKLFGMHINPYGTFGDRYHPARLIDLDPEHVTAISFYVESSYNEIEWGIRQVKMINNSRYDIPVWMTLSDDNFFPFVDMYGQFKFKNWPGKVYSDEDLHVNLEKEKDDLNSHPGPNSWSQYGGWKKGPHQEAKGYFYVKKIDEKWWMVDPDGYLFWSHGVVRVTPSCGITPLDNRKLYFENLPAENDTEYGLFYLLHDELLQPYYTKRGIKETYNFSAANIKRKYGDNWQDDYAEICHKRLKSWGLNTIANSSDKYIFMMGKTPYCDRFEIKSPSIEGSANTGWWWDFRDPFHPEFKANVKKSLLERKDEIKDPWCYGFFVDNELNWGSDYALALWTMKSPASQPAKKELVKFLKSKYKTINDLNQKWKSSYRDWNDLLSREEEPGKDAYSDCKEFSLFVIDAYFKNIKEVFNKVAPHKLYMGCRFAGGAREDVIRCAAKHCDVISYNIYNHNLDWFKFPEGIDKPMMIGEFHFGALDRGLFHPSLIQVKDQKARGDAYIKYVESALSHPNIIGTHWHQFSDQMVTGRFDGECFQVGFTDICDTPYPETIKAIREVGYHMYEIRNGKK</sequence>
<comment type="caution">
    <text evidence="2">The sequence shown here is derived from an EMBL/GenBank/DDBJ whole genome shotgun (WGS) entry which is preliminary data.</text>
</comment>
<evidence type="ECO:0000313" key="3">
    <source>
        <dbReference type="Proteomes" id="UP000256321"/>
    </source>
</evidence>
<name>A0A3D8HCB7_9BACT</name>
<reference evidence="1 4" key="2">
    <citation type="submission" date="2020-08" db="EMBL/GenBank/DDBJ databases">
        <title>Genome public.</title>
        <authorList>
            <person name="Liu C."/>
            <person name="Sun Q."/>
        </authorList>
    </citation>
    <scope>NUCLEOTIDE SEQUENCE [LARGE SCALE GENOMIC DNA]</scope>
    <source>
        <strain evidence="1 4">426_9</strain>
    </source>
</reference>
<evidence type="ECO:0000313" key="2">
    <source>
        <dbReference type="EMBL" id="RDU48177.1"/>
    </source>
</evidence>
<protein>
    <recommendedName>
        <fullName evidence="5">Glycoside hydrolase family 42 N-terminal domain-containing protein</fullName>
    </recommendedName>
</protein>
<dbReference type="Proteomes" id="UP000256321">
    <property type="component" value="Unassembled WGS sequence"/>
</dbReference>
<evidence type="ECO:0008006" key="5">
    <source>
        <dbReference type="Google" id="ProtNLM"/>
    </source>
</evidence>
<dbReference type="EMBL" id="QREV01000046">
    <property type="protein sequence ID" value="RDU48177.1"/>
    <property type="molecule type" value="Genomic_DNA"/>
</dbReference>
<reference evidence="2 3" key="1">
    <citation type="submission" date="2018-07" db="EMBL/GenBank/DDBJ databases">
        <title>Parabacteroides acidifaciens nov. sp., isolated from human feces.</title>
        <authorList>
            <person name="Wang Y.J."/>
        </authorList>
    </citation>
    <scope>NUCLEOTIDE SEQUENCE [LARGE SCALE GENOMIC DNA]</scope>
    <source>
        <strain evidence="2 3">426-9</strain>
    </source>
</reference>
<proteinExistence type="predicted"/>
<dbReference type="Proteomes" id="UP000629596">
    <property type="component" value="Unassembled WGS sequence"/>
</dbReference>
<dbReference type="Gene3D" id="3.20.20.80">
    <property type="entry name" value="Glycosidases"/>
    <property type="match status" value="1"/>
</dbReference>
<gene>
    <name evidence="2" type="ORF">DWU89_15880</name>
    <name evidence="1" type="ORF">H8784_15510</name>
</gene>
<dbReference type="RefSeq" id="WP_115500608.1">
    <property type="nucleotide sequence ID" value="NZ_JACRTI010000046.1"/>
</dbReference>
<dbReference type="InterPro" id="IPR017853">
    <property type="entry name" value="GH"/>
</dbReference>